<sequence length="122" mass="13649">MPSTEVTTTASGNQTSLLPSDKEGYSWEVLVGFVAVAICLSLLIALIAKCKIFHKYFSSYRHRPLPENDSRHPSSADLSARGWSLEHPTGLGEEDDDGFIEDNYIQPSERLQENEETDDPFM</sequence>
<keyword evidence="2" id="KW-0472">Membrane</keyword>
<evidence type="ECO:0000256" key="2">
    <source>
        <dbReference type="SAM" id="Phobius"/>
    </source>
</evidence>
<protein>
    <submittedName>
        <fullName evidence="4">Type III endosome membrane protein TEMP</fullName>
    </submittedName>
</protein>
<dbReference type="GeneID" id="117346620"/>
<organism evidence="3 4">
    <name type="scientific">Geotrypetes seraphini</name>
    <name type="common">Gaboon caecilian</name>
    <name type="synonym">Caecilia seraphini</name>
    <dbReference type="NCBI Taxonomy" id="260995"/>
    <lineage>
        <taxon>Eukaryota</taxon>
        <taxon>Metazoa</taxon>
        <taxon>Chordata</taxon>
        <taxon>Craniata</taxon>
        <taxon>Vertebrata</taxon>
        <taxon>Euteleostomi</taxon>
        <taxon>Amphibia</taxon>
        <taxon>Gymnophiona</taxon>
        <taxon>Geotrypetes</taxon>
    </lineage>
</organism>
<dbReference type="KEGG" id="gsh:117346620"/>
<reference evidence="4" key="1">
    <citation type="submission" date="2025-08" db="UniProtKB">
        <authorList>
            <consortium name="RefSeq"/>
        </authorList>
    </citation>
    <scope>IDENTIFICATION</scope>
</reference>
<evidence type="ECO:0000313" key="3">
    <source>
        <dbReference type="Proteomes" id="UP000515159"/>
    </source>
</evidence>
<keyword evidence="2" id="KW-1133">Transmembrane helix</keyword>
<feature type="transmembrane region" description="Helical" evidence="2">
    <location>
        <begin position="25"/>
        <end position="48"/>
    </location>
</feature>
<dbReference type="InParanoid" id="A0A6P8PBV2"/>
<accession>A0A6P8PBV2</accession>
<dbReference type="PANTHER" id="PTHR31450">
    <property type="entry name" value="LEUCINE-RICH REPEAT-CONTAINING PROTEIN 19 LRRC19 FAMILY MEMBER"/>
    <property type="match status" value="1"/>
</dbReference>
<dbReference type="Pfam" id="PF15176">
    <property type="entry name" value="LRR19-TM"/>
    <property type="match status" value="1"/>
</dbReference>
<feature type="region of interest" description="Disordered" evidence="1">
    <location>
        <begin position="64"/>
        <end position="122"/>
    </location>
</feature>
<evidence type="ECO:0000256" key="1">
    <source>
        <dbReference type="SAM" id="MobiDB-lite"/>
    </source>
</evidence>
<gene>
    <name evidence="4" type="primary">C12H1orf210</name>
</gene>
<proteinExistence type="predicted"/>
<name>A0A6P8PBV2_GEOSA</name>
<evidence type="ECO:0000313" key="4">
    <source>
        <dbReference type="RefSeq" id="XP_033772383.1"/>
    </source>
</evidence>
<dbReference type="Proteomes" id="UP000515159">
    <property type="component" value="Chromosome 12"/>
</dbReference>
<dbReference type="CTD" id="117416521"/>
<keyword evidence="2" id="KW-0812">Transmembrane</keyword>
<dbReference type="OrthoDB" id="676979at2759"/>
<feature type="compositionally biased region" description="Basic and acidic residues" evidence="1">
    <location>
        <begin position="64"/>
        <end position="74"/>
    </location>
</feature>
<keyword evidence="3" id="KW-1185">Reference proteome</keyword>
<dbReference type="PANTHER" id="PTHR31450:SF3">
    <property type="entry name" value="TYPE III ENDOSOME MEMBRANE PROTEIN TEMP"/>
    <property type="match status" value="1"/>
</dbReference>
<dbReference type="FunCoup" id="A0A6P8PBV2">
    <property type="interactions" value="16"/>
</dbReference>
<dbReference type="RefSeq" id="XP_033772383.1">
    <property type="nucleotide sequence ID" value="XM_033916492.1"/>
</dbReference>
<dbReference type="AlphaFoldDB" id="A0A6P8PBV2"/>